<dbReference type="EMBL" id="JAPFFI010000023">
    <property type="protein sequence ID" value="KAJ6323090.1"/>
    <property type="molecule type" value="Genomic_DNA"/>
</dbReference>
<gene>
    <name evidence="1" type="ORF">OIU77_012845</name>
</gene>
<reference evidence="1" key="1">
    <citation type="submission" date="2022-10" db="EMBL/GenBank/DDBJ databases">
        <authorList>
            <person name="Hyden B.L."/>
            <person name="Feng K."/>
            <person name="Yates T."/>
            <person name="Jawdy S."/>
            <person name="Smart L.B."/>
            <person name="Muchero W."/>
        </authorList>
    </citation>
    <scope>NUCLEOTIDE SEQUENCE</scope>
    <source>
        <tissue evidence="1">Shoot tip</tissue>
    </source>
</reference>
<reference evidence="1" key="2">
    <citation type="journal article" date="2023" name="Int. J. Mol. Sci.">
        <title>De Novo Assembly and Annotation of 11 Diverse Shrub Willow (Salix) Genomes Reveals Novel Gene Organization in Sex-Linked Regions.</title>
        <authorList>
            <person name="Hyden B."/>
            <person name="Feng K."/>
            <person name="Yates T.B."/>
            <person name="Jawdy S."/>
            <person name="Cereghino C."/>
            <person name="Smart L.B."/>
            <person name="Muchero W."/>
        </authorList>
    </citation>
    <scope>NUCLEOTIDE SEQUENCE</scope>
    <source>
        <tissue evidence="1">Shoot tip</tissue>
    </source>
</reference>
<organism evidence="1 2">
    <name type="scientific">Salix suchowensis</name>
    <dbReference type="NCBI Taxonomy" id="1278906"/>
    <lineage>
        <taxon>Eukaryota</taxon>
        <taxon>Viridiplantae</taxon>
        <taxon>Streptophyta</taxon>
        <taxon>Embryophyta</taxon>
        <taxon>Tracheophyta</taxon>
        <taxon>Spermatophyta</taxon>
        <taxon>Magnoliopsida</taxon>
        <taxon>eudicotyledons</taxon>
        <taxon>Gunneridae</taxon>
        <taxon>Pentapetalae</taxon>
        <taxon>rosids</taxon>
        <taxon>fabids</taxon>
        <taxon>Malpighiales</taxon>
        <taxon>Salicaceae</taxon>
        <taxon>Saliceae</taxon>
        <taxon>Salix</taxon>
    </lineage>
</organism>
<keyword evidence="2" id="KW-1185">Reference proteome</keyword>
<evidence type="ECO:0000313" key="1">
    <source>
        <dbReference type="EMBL" id="KAJ6323090.1"/>
    </source>
</evidence>
<proteinExistence type="predicted"/>
<evidence type="ECO:0000313" key="2">
    <source>
        <dbReference type="Proteomes" id="UP001141253"/>
    </source>
</evidence>
<protein>
    <submittedName>
        <fullName evidence="1">Uncharacterized protein</fullName>
    </submittedName>
</protein>
<name>A0ABQ9A543_9ROSI</name>
<accession>A0ABQ9A543</accession>
<comment type="caution">
    <text evidence="1">The sequence shown here is derived from an EMBL/GenBank/DDBJ whole genome shotgun (WGS) entry which is preliminary data.</text>
</comment>
<sequence length="136" mass="14674">MEEVEEKVAVGQALAMGPVAALAMGPMMVLVEVVDKVLVAAVEIVKEEVKALDRQVGRAMEAEAEVVLERAGMEVAGEEEVVVAVLEEEGLALARFTVARQVLALELEEGKSKAPHEHGGYHFFYVAPFIVICVMK</sequence>
<dbReference type="Proteomes" id="UP001141253">
    <property type="component" value="Chromosome 8"/>
</dbReference>